<name>A0A2P2NV69_RHIMU</name>
<keyword evidence="1" id="KW-0472">Membrane</keyword>
<feature type="transmembrane region" description="Helical" evidence="1">
    <location>
        <begin position="6"/>
        <end position="26"/>
    </location>
</feature>
<keyword evidence="1" id="KW-0812">Transmembrane</keyword>
<evidence type="ECO:0000256" key="1">
    <source>
        <dbReference type="SAM" id="Phobius"/>
    </source>
</evidence>
<dbReference type="AlphaFoldDB" id="A0A2P2NV69"/>
<protein>
    <submittedName>
        <fullName evidence="2">Uncharacterized protein</fullName>
    </submittedName>
</protein>
<accession>A0A2P2NV69</accession>
<keyword evidence="1" id="KW-1133">Transmembrane helix</keyword>
<organism evidence="2">
    <name type="scientific">Rhizophora mucronata</name>
    <name type="common">Asiatic mangrove</name>
    <dbReference type="NCBI Taxonomy" id="61149"/>
    <lineage>
        <taxon>Eukaryota</taxon>
        <taxon>Viridiplantae</taxon>
        <taxon>Streptophyta</taxon>
        <taxon>Embryophyta</taxon>
        <taxon>Tracheophyta</taxon>
        <taxon>Spermatophyta</taxon>
        <taxon>Magnoliopsida</taxon>
        <taxon>eudicotyledons</taxon>
        <taxon>Gunneridae</taxon>
        <taxon>Pentapetalae</taxon>
        <taxon>rosids</taxon>
        <taxon>fabids</taxon>
        <taxon>Malpighiales</taxon>
        <taxon>Rhizophoraceae</taxon>
        <taxon>Rhizophora</taxon>
    </lineage>
</organism>
<evidence type="ECO:0000313" key="2">
    <source>
        <dbReference type="EMBL" id="MBX46241.1"/>
    </source>
</evidence>
<reference evidence="2" key="1">
    <citation type="submission" date="2018-02" db="EMBL/GenBank/DDBJ databases">
        <title>Rhizophora mucronata_Transcriptome.</title>
        <authorList>
            <person name="Meera S.P."/>
            <person name="Sreeshan A."/>
            <person name="Augustine A."/>
        </authorList>
    </citation>
    <scope>NUCLEOTIDE SEQUENCE</scope>
    <source>
        <tissue evidence="2">Leaf</tissue>
    </source>
</reference>
<proteinExistence type="predicted"/>
<dbReference type="EMBL" id="GGEC01065757">
    <property type="protein sequence ID" value="MBX46241.1"/>
    <property type="molecule type" value="Transcribed_RNA"/>
</dbReference>
<sequence>MYQQKYVASQFLIFIMLLFTSISLHFDDSI</sequence>